<evidence type="ECO:0000313" key="2">
    <source>
        <dbReference type="EMBL" id="EGF97998.1"/>
    </source>
</evidence>
<feature type="region of interest" description="Disordered" evidence="1">
    <location>
        <begin position="50"/>
        <end position="94"/>
    </location>
</feature>
<feature type="compositionally biased region" description="Pro residues" evidence="1">
    <location>
        <begin position="62"/>
        <end position="71"/>
    </location>
</feature>
<feature type="compositionally biased region" description="Low complexity" evidence="1">
    <location>
        <begin position="196"/>
        <end position="210"/>
    </location>
</feature>
<name>F4SBI4_MELLP</name>
<evidence type="ECO:0000256" key="1">
    <source>
        <dbReference type="SAM" id="MobiDB-lite"/>
    </source>
</evidence>
<gene>
    <name evidence="2" type="ORF">MELLADRAFT_84105</name>
</gene>
<protein>
    <submittedName>
        <fullName evidence="2">Uncharacterized protein</fullName>
    </submittedName>
</protein>
<reference evidence="3" key="1">
    <citation type="journal article" date="2011" name="Proc. Natl. Acad. Sci. U.S.A.">
        <title>Obligate biotrophy features unraveled by the genomic analysis of rust fungi.</title>
        <authorList>
            <person name="Duplessis S."/>
            <person name="Cuomo C.A."/>
            <person name="Lin Y.-C."/>
            <person name="Aerts A."/>
            <person name="Tisserant E."/>
            <person name="Veneault-Fourrey C."/>
            <person name="Joly D.L."/>
            <person name="Hacquard S."/>
            <person name="Amselem J."/>
            <person name="Cantarel B.L."/>
            <person name="Chiu R."/>
            <person name="Coutinho P.M."/>
            <person name="Feau N."/>
            <person name="Field M."/>
            <person name="Frey P."/>
            <person name="Gelhaye E."/>
            <person name="Goldberg J."/>
            <person name="Grabherr M.G."/>
            <person name="Kodira C.D."/>
            <person name="Kohler A."/>
            <person name="Kuees U."/>
            <person name="Lindquist E.A."/>
            <person name="Lucas S.M."/>
            <person name="Mago R."/>
            <person name="Mauceli E."/>
            <person name="Morin E."/>
            <person name="Murat C."/>
            <person name="Pangilinan J.L."/>
            <person name="Park R."/>
            <person name="Pearson M."/>
            <person name="Quesneville H."/>
            <person name="Rouhier N."/>
            <person name="Sakthikumar S."/>
            <person name="Salamov A.A."/>
            <person name="Schmutz J."/>
            <person name="Selles B."/>
            <person name="Shapiro H."/>
            <person name="Tanguay P."/>
            <person name="Tuskan G.A."/>
            <person name="Henrissat B."/>
            <person name="Van de Peer Y."/>
            <person name="Rouze P."/>
            <person name="Ellis J.G."/>
            <person name="Dodds P.N."/>
            <person name="Schein J.E."/>
            <person name="Zhong S."/>
            <person name="Hamelin R.C."/>
            <person name="Grigoriev I.V."/>
            <person name="Szabo L.J."/>
            <person name="Martin F."/>
        </authorList>
    </citation>
    <scope>NUCLEOTIDE SEQUENCE [LARGE SCALE GENOMIC DNA]</scope>
    <source>
        <strain evidence="3">98AG31 / pathotype 3-4-7</strain>
    </source>
</reference>
<evidence type="ECO:0000313" key="3">
    <source>
        <dbReference type="Proteomes" id="UP000001072"/>
    </source>
</evidence>
<dbReference type="EMBL" id="GL883189">
    <property type="protein sequence ID" value="EGF97998.1"/>
    <property type="molecule type" value="Genomic_DNA"/>
</dbReference>
<dbReference type="KEGG" id="mlr:MELLADRAFT_84105"/>
<accession>F4SBI4</accession>
<dbReference type="RefSeq" id="XP_007418734.1">
    <property type="nucleotide sequence ID" value="XM_007418672.1"/>
</dbReference>
<dbReference type="AlphaFoldDB" id="F4SBI4"/>
<dbReference type="HOGENOM" id="CLU_1240386_0_0_1"/>
<dbReference type="Proteomes" id="UP000001072">
    <property type="component" value="Unassembled WGS sequence"/>
</dbReference>
<dbReference type="InParanoid" id="F4SBI4"/>
<dbReference type="VEuPathDB" id="FungiDB:MELLADRAFT_84105"/>
<feature type="compositionally biased region" description="Basic residues" evidence="1">
    <location>
        <begin position="214"/>
        <end position="223"/>
    </location>
</feature>
<dbReference type="GeneID" id="18933344"/>
<dbReference type="OrthoDB" id="10470417at2759"/>
<proteinExistence type="predicted"/>
<organism evidence="3">
    <name type="scientific">Melampsora larici-populina (strain 98AG31 / pathotype 3-4-7)</name>
    <name type="common">Poplar leaf rust fungus</name>
    <dbReference type="NCBI Taxonomy" id="747676"/>
    <lineage>
        <taxon>Eukaryota</taxon>
        <taxon>Fungi</taxon>
        <taxon>Dikarya</taxon>
        <taxon>Basidiomycota</taxon>
        <taxon>Pucciniomycotina</taxon>
        <taxon>Pucciniomycetes</taxon>
        <taxon>Pucciniales</taxon>
        <taxon>Melampsoraceae</taxon>
        <taxon>Melampsora</taxon>
    </lineage>
</organism>
<keyword evidence="3" id="KW-1185">Reference proteome</keyword>
<feature type="region of interest" description="Disordered" evidence="1">
    <location>
        <begin position="195"/>
        <end position="223"/>
    </location>
</feature>
<sequence>MYHPRSCEICFYQDKTCTWTDLETAAPPKDYKCDRCANLNLLCDWPSRSPCRRPTTSKRSPPALPVNPPKPVFRKTPAPQKPPKHSTSRESDASNVPFVKEESIHVNQYVEQLGEEAKGLWFTRHLTFEEKIRMVGGMTSKLSPVHPTIILTERMNAVLLQHWNKFKSYSKEESEARVGVSEKFKDLVAETLLSMSNSSNSAQPPTSSSSSRDKGKKRALNQD</sequence>